<proteinExistence type="predicted"/>
<keyword evidence="5" id="KW-1185">Reference proteome</keyword>
<keyword evidence="2" id="KW-0812">Transmembrane</keyword>
<gene>
    <name evidence="4" type="ORF">chiPu_0023986</name>
</gene>
<dbReference type="Proteomes" id="UP000287033">
    <property type="component" value="Unassembled WGS sequence"/>
</dbReference>
<keyword evidence="2" id="KW-0472">Membrane</keyword>
<feature type="region of interest" description="Disordered" evidence="1">
    <location>
        <begin position="26"/>
        <end position="46"/>
    </location>
</feature>
<feature type="compositionally biased region" description="Polar residues" evidence="1">
    <location>
        <begin position="33"/>
        <end position="46"/>
    </location>
</feature>
<evidence type="ECO:0000256" key="2">
    <source>
        <dbReference type="SAM" id="Phobius"/>
    </source>
</evidence>
<feature type="chain" id="PRO_5019483474" evidence="3">
    <location>
        <begin position="19"/>
        <end position="138"/>
    </location>
</feature>
<feature type="transmembrane region" description="Helical" evidence="2">
    <location>
        <begin position="68"/>
        <end position="88"/>
    </location>
</feature>
<accession>A0A401TCE9</accession>
<comment type="caution">
    <text evidence="4">The sequence shown here is derived from an EMBL/GenBank/DDBJ whole genome shotgun (WGS) entry which is preliminary data.</text>
</comment>
<evidence type="ECO:0000256" key="1">
    <source>
        <dbReference type="SAM" id="MobiDB-lite"/>
    </source>
</evidence>
<dbReference type="OMA" id="ASGHCYC"/>
<evidence type="ECO:0000256" key="3">
    <source>
        <dbReference type="SAM" id="SignalP"/>
    </source>
</evidence>
<dbReference type="EMBL" id="BEZZ01030517">
    <property type="protein sequence ID" value="GCC40331.1"/>
    <property type="molecule type" value="Genomic_DNA"/>
</dbReference>
<protein>
    <submittedName>
        <fullName evidence="4">Uncharacterized protein</fullName>
    </submittedName>
</protein>
<organism evidence="4 5">
    <name type="scientific">Chiloscyllium punctatum</name>
    <name type="common">Brownbanded bambooshark</name>
    <name type="synonym">Hemiscyllium punctatum</name>
    <dbReference type="NCBI Taxonomy" id="137246"/>
    <lineage>
        <taxon>Eukaryota</taxon>
        <taxon>Metazoa</taxon>
        <taxon>Chordata</taxon>
        <taxon>Craniata</taxon>
        <taxon>Vertebrata</taxon>
        <taxon>Chondrichthyes</taxon>
        <taxon>Elasmobranchii</taxon>
        <taxon>Galeomorphii</taxon>
        <taxon>Galeoidea</taxon>
        <taxon>Orectolobiformes</taxon>
        <taxon>Hemiscylliidae</taxon>
        <taxon>Chiloscyllium</taxon>
    </lineage>
</organism>
<dbReference type="STRING" id="137246.A0A401TCE9"/>
<sequence length="138" mass="14339">MCGWRLWVLAALLPLAAAMLPKASRNPGPGPSGSLNQTGSPASLSNGTATAMDSVVPILRHFLTLRNLVLAASAGAFLLVVCLLARVFRCGTRLGQMGLETGASGHCYCVPAAVHPLFLFGNGKLCSDSLHSFFAGEE</sequence>
<dbReference type="AlphaFoldDB" id="A0A401TCE9"/>
<name>A0A401TCE9_CHIPU</name>
<keyword evidence="2" id="KW-1133">Transmembrane helix</keyword>
<evidence type="ECO:0000313" key="5">
    <source>
        <dbReference type="Proteomes" id="UP000287033"/>
    </source>
</evidence>
<evidence type="ECO:0000313" key="4">
    <source>
        <dbReference type="EMBL" id="GCC40331.1"/>
    </source>
</evidence>
<keyword evidence="3" id="KW-0732">Signal</keyword>
<dbReference type="OrthoDB" id="9950075at2759"/>
<feature type="signal peptide" evidence="3">
    <location>
        <begin position="1"/>
        <end position="18"/>
    </location>
</feature>
<reference evidence="4 5" key="1">
    <citation type="journal article" date="2018" name="Nat. Ecol. Evol.">
        <title>Shark genomes provide insights into elasmobranch evolution and the origin of vertebrates.</title>
        <authorList>
            <person name="Hara Y"/>
            <person name="Yamaguchi K"/>
            <person name="Onimaru K"/>
            <person name="Kadota M"/>
            <person name="Koyanagi M"/>
            <person name="Keeley SD"/>
            <person name="Tatsumi K"/>
            <person name="Tanaka K"/>
            <person name="Motone F"/>
            <person name="Kageyama Y"/>
            <person name="Nozu R"/>
            <person name="Adachi N"/>
            <person name="Nishimura O"/>
            <person name="Nakagawa R"/>
            <person name="Tanegashima C"/>
            <person name="Kiyatake I"/>
            <person name="Matsumoto R"/>
            <person name="Murakumo K"/>
            <person name="Nishida K"/>
            <person name="Terakita A"/>
            <person name="Kuratani S"/>
            <person name="Sato K"/>
            <person name="Hyodo S Kuraku.S."/>
        </authorList>
    </citation>
    <scope>NUCLEOTIDE SEQUENCE [LARGE SCALE GENOMIC DNA]</scope>
</reference>